<feature type="chain" id="PRO_5044888434" description="Thrombospondin-like N-terminal domain-containing protein" evidence="6">
    <location>
        <begin position="18"/>
        <end position="413"/>
    </location>
</feature>
<evidence type="ECO:0000256" key="5">
    <source>
        <dbReference type="ARBA" id="ARBA00023157"/>
    </source>
</evidence>
<dbReference type="SMART" id="SM00210">
    <property type="entry name" value="TSPN"/>
    <property type="match status" value="1"/>
</dbReference>
<dbReference type="EMBL" id="JBDJPC010000009">
    <property type="protein sequence ID" value="KAL1491599.1"/>
    <property type="molecule type" value="Genomic_DNA"/>
</dbReference>
<sequence length="413" mass="47289">MEIRTVTFLTLIFSVKGCDLEYVISGKEISIEDALALSTVAFRGFSSAIKETMTSDNFTIYFDLITVYKGEKLLNDWRKLNNYFRKINVTFSMTRNGPNCFAENKVPRDYIVFANLIGEDQQVIRAGSVTKWDENADLRVWKALGWSQWSDWSSCSVSCSAGIQQRTRHCLQEKCAGFNIEQRHCNLFSCNETVALLNLRDDKYFHPSMDRWQPVPDRATAWRLSANSYIWIPAIRLFPDEECHNIPKEFSLALTMRILNATLGTIFSLRSRSRQYIYLSLEVTGADLKLIHATEKGTDVVRIPAGLDDSQWHQIAFSIRDENILDVYVDCEWSRTEILLAHSLDVPDDCDIIIGYLFSGDLDQLSIINSDQAAKLQCSSSVIAIEDPDVRYTKEGFKLFAKKNLAKSRTHRY</sequence>
<keyword evidence="5" id="KW-1015">Disulfide bond</keyword>
<feature type="domain" description="Thrombospondin-like N-terminal" evidence="7">
    <location>
        <begin position="198"/>
        <end position="371"/>
    </location>
</feature>
<dbReference type="SMART" id="SM00209">
    <property type="entry name" value="TSP1"/>
    <property type="match status" value="1"/>
</dbReference>
<dbReference type="PANTHER" id="PTHR22906">
    <property type="entry name" value="PROPERDIN"/>
    <property type="match status" value="1"/>
</dbReference>
<dbReference type="InterPro" id="IPR001791">
    <property type="entry name" value="Laminin_G"/>
</dbReference>
<dbReference type="InterPro" id="IPR048287">
    <property type="entry name" value="TSPN-like_N"/>
</dbReference>
<evidence type="ECO:0000256" key="6">
    <source>
        <dbReference type="SAM" id="SignalP"/>
    </source>
</evidence>
<dbReference type="InterPro" id="IPR036383">
    <property type="entry name" value="TSP1_rpt_sf"/>
</dbReference>
<dbReference type="PROSITE" id="PS50092">
    <property type="entry name" value="TSP1"/>
    <property type="match status" value="1"/>
</dbReference>
<gene>
    <name evidence="8" type="ORF">ABEB36_012171</name>
</gene>
<evidence type="ECO:0000256" key="3">
    <source>
        <dbReference type="ARBA" id="ARBA00022729"/>
    </source>
</evidence>
<evidence type="ECO:0000259" key="7">
    <source>
        <dbReference type="SMART" id="SM00210"/>
    </source>
</evidence>
<protein>
    <recommendedName>
        <fullName evidence="7">Thrombospondin-like N-terminal domain-containing protein</fullName>
    </recommendedName>
</protein>
<dbReference type="Pfam" id="PF00090">
    <property type="entry name" value="TSP_1"/>
    <property type="match status" value="1"/>
</dbReference>
<dbReference type="SUPFAM" id="SSF82895">
    <property type="entry name" value="TSP-1 type 1 repeat"/>
    <property type="match status" value="1"/>
</dbReference>
<organism evidence="8 9">
    <name type="scientific">Hypothenemus hampei</name>
    <name type="common">Coffee berry borer</name>
    <dbReference type="NCBI Taxonomy" id="57062"/>
    <lineage>
        <taxon>Eukaryota</taxon>
        <taxon>Metazoa</taxon>
        <taxon>Ecdysozoa</taxon>
        <taxon>Arthropoda</taxon>
        <taxon>Hexapoda</taxon>
        <taxon>Insecta</taxon>
        <taxon>Pterygota</taxon>
        <taxon>Neoptera</taxon>
        <taxon>Endopterygota</taxon>
        <taxon>Coleoptera</taxon>
        <taxon>Polyphaga</taxon>
        <taxon>Cucujiformia</taxon>
        <taxon>Curculionidae</taxon>
        <taxon>Scolytinae</taxon>
        <taxon>Hypothenemus</taxon>
    </lineage>
</organism>
<reference evidence="8 9" key="1">
    <citation type="submission" date="2024-05" db="EMBL/GenBank/DDBJ databases">
        <title>Genetic variation in Jamaican populations of the coffee berry borer (Hypothenemus hampei).</title>
        <authorList>
            <person name="Errbii M."/>
            <person name="Myrie A."/>
        </authorList>
    </citation>
    <scope>NUCLEOTIDE SEQUENCE [LARGE SCALE GENOMIC DNA]</scope>
    <source>
        <strain evidence="8">JA-Hopewell-2020-01-JO</strain>
        <tissue evidence="8">Whole body</tissue>
    </source>
</reference>
<dbReference type="InterPro" id="IPR013320">
    <property type="entry name" value="ConA-like_dom_sf"/>
</dbReference>
<keyword evidence="9" id="KW-1185">Reference proteome</keyword>
<evidence type="ECO:0000256" key="1">
    <source>
        <dbReference type="ARBA" id="ARBA00004613"/>
    </source>
</evidence>
<keyword evidence="2" id="KW-0964">Secreted</keyword>
<evidence type="ECO:0000256" key="2">
    <source>
        <dbReference type="ARBA" id="ARBA00022525"/>
    </source>
</evidence>
<dbReference type="InterPro" id="IPR052065">
    <property type="entry name" value="Compl_asym_regulator"/>
</dbReference>
<dbReference type="Gene3D" id="2.20.100.10">
    <property type="entry name" value="Thrombospondin type-1 (TSP1) repeat"/>
    <property type="match status" value="1"/>
</dbReference>
<evidence type="ECO:0000313" key="9">
    <source>
        <dbReference type="Proteomes" id="UP001566132"/>
    </source>
</evidence>
<proteinExistence type="predicted"/>
<keyword evidence="4" id="KW-0677">Repeat</keyword>
<dbReference type="InterPro" id="IPR000884">
    <property type="entry name" value="TSP1_rpt"/>
</dbReference>
<name>A0ABD1ECZ1_HYPHA</name>
<evidence type="ECO:0000256" key="4">
    <source>
        <dbReference type="ARBA" id="ARBA00022737"/>
    </source>
</evidence>
<feature type="signal peptide" evidence="6">
    <location>
        <begin position="1"/>
        <end position="17"/>
    </location>
</feature>
<dbReference type="AlphaFoldDB" id="A0ABD1ECZ1"/>
<comment type="caution">
    <text evidence="8">The sequence shown here is derived from an EMBL/GenBank/DDBJ whole genome shotgun (WGS) entry which is preliminary data.</text>
</comment>
<comment type="subcellular location">
    <subcellularLocation>
        <location evidence="1">Secreted</location>
    </subcellularLocation>
</comment>
<dbReference type="Proteomes" id="UP001566132">
    <property type="component" value="Unassembled WGS sequence"/>
</dbReference>
<evidence type="ECO:0000313" key="8">
    <source>
        <dbReference type="EMBL" id="KAL1491599.1"/>
    </source>
</evidence>
<dbReference type="SUPFAM" id="SSF49899">
    <property type="entry name" value="Concanavalin A-like lectins/glucanases"/>
    <property type="match status" value="1"/>
</dbReference>
<accession>A0ABD1ECZ1</accession>
<keyword evidence="3 6" id="KW-0732">Signal</keyword>
<dbReference type="PANTHER" id="PTHR22906:SF43">
    <property type="entry name" value="PROPERDIN"/>
    <property type="match status" value="1"/>
</dbReference>
<dbReference type="Gene3D" id="2.60.120.200">
    <property type="match status" value="1"/>
</dbReference>
<dbReference type="Pfam" id="PF02210">
    <property type="entry name" value="Laminin_G_2"/>
    <property type="match status" value="1"/>
</dbReference>